<evidence type="ECO:0000313" key="1">
    <source>
        <dbReference type="EMBL" id="PYH69286.1"/>
    </source>
</evidence>
<dbReference type="EMBL" id="KZ821624">
    <property type="protein sequence ID" value="PYH69286.1"/>
    <property type="molecule type" value="Genomic_DNA"/>
</dbReference>
<evidence type="ECO:0000313" key="2">
    <source>
        <dbReference type="Proteomes" id="UP000248405"/>
    </source>
</evidence>
<dbReference type="RefSeq" id="XP_025563080.1">
    <property type="nucleotide sequence ID" value="XM_025711113.1"/>
</dbReference>
<keyword evidence="2" id="KW-1185">Reference proteome</keyword>
<dbReference type="Proteomes" id="UP000248405">
    <property type="component" value="Unassembled WGS sequence"/>
</dbReference>
<accession>A0A319B8S6</accession>
<proteinExistence type="predicted"/>
<gene>
    <name evidence="1" type="ORF">BO88DRAFT_46044</name>
</gene>
<name>A0A319B8S6_ASPVC</name>
<dbReference type="GeneID" id="37215705"/>
<protein>
    <submittedName>
        <fullName evidence="1">Uncharacterized protein</fullName>
    </submittedName>
</protein>
<sequence length="163" mass="18210">METMNSSLQMQTDDWLMRGVRIKLAPWLHREWRCAWGAHDVRHKAATESYLLVGSIFIFTSYHTQYPFTRYDGVLQTLISPSMQSGPLPLTRELGISSGIANLPPWKPSPFSFQQSVGESISKSHPSRHCTAAGNACCRIRDAFRIGSDLFGAPCSSCANDRC</sequence>
<organism evidence="1 2">
    <name type="scientific">Aspergillus vadensis (strain CBS 113365 / IMI 142717 / IBT 24658)</name>
    <dbReference type="NCBI Taxonomy" id="1448311"/>
    <lineage>
        <taxon>Eukaryota</taxon>
        <taxon>Fungi</taxon>
        <taxon>Dikarya</taxon>
        <taxon>Ascomycota</taxon>
        <taxon>Pezizomycotina</taxon>
        <taxon>Eurotiomycetes</taxon>
        <taxon>Eurotiomycetidae</taxon>
        <taxon>Eurotiales</taxon>
        <taxon>Aspergillaceae</taxon>
        <taxon>Aspergillus</taxon>
        <taxon>Aspergillus subgen. Circumdati</taxon>
    </lineage>
</organism>
<reference evidence="1" key="1">
    <citation type="submission" date="2016-12" db="EMBL/GenBank/DDBJ databases">
        <title>The genomes of Aspergillus section Nigri reveals drivers in fungal speciation.</title>
        <authorList>
            <consortium name="DOE Joint Genome Institute"/>
            <person name="Vesth T.C."/>
            <person name="Nybo J."/>
            <person name="Theobald S."/>
            <person name="Brandl J."/>
            <person name="Frisvad J.C."/>
            <person name="Nielsen K.F."/>
            <person name="Lyhne E.K."/>
            <person name="Kogle M.E."/>
            <person name="Kuo A."/>
            <person name="Riley R."/>
            <person name="Clum A."/>
            <person name="Nolan M."/>
            <person name="Lipzen A."/>
            <person name="Salamov A."/>
            <person name="Henrissat B."/>
            <person name="Wiebenga A."/>
            <person name="De Vries R.P."/>
            <person name="Grigoriev I.V."/>
            <person name="Mortensen U.H."/>
            <person name="Andersen M.R."/>
            <person name="Baker S.E."/>
        </authorList>
    </citation>
    <scope>NUCLEOTIDE SEQUENCE [LARGE SCALE GENOMIC DNA]</scope>
    <source>
        <strain evidence="1">CBS 113365</strain>
    </source>
</reference>
<dbReference type="AlphaFoldDB" id="A0A319B8S6"/>